<evidence type="ECO:0000256" key="1">
    <source>
        <dbReference type="ARBA" id="ARBA00004429"/>
    </source>
</evidence>
<reference evidence="10" key="1">
    <citation type="journal article" date="2014" name="Int. J. Syst. Evol. Microbiol.">
        <title>Complete genome sequence of Corynebacterium casei LMG S-19264T (=DSM 44701T), isolated from a smear-ripened cheese.</title>
        <authorList>
            <consortium name="US DOE Joint Genome Institute (JGI-PGF)"/>
            <person name="Walter F."/>
            <person name="Albersmeier A."/>
            <person name="Kalinowski J."/>
            <person name="Ruckert C."/>
        </authorList>
    </citation>
    <scope>NUCLEOTIDE SEQUENCE</scope>
    <source>
        <strain evidence="10">KCTC 23310</strain>
    </source>
</reference>
<dbReference type="Proteomes" id="UP000638981">
    <property type="component" value="Unassembled WGS sequence"/>
</dbReference>
<protein>
    <recommendedName>
        <fullName evidence="12">YeeE/YedE family protein</fullName>
    </recommendedName>
</protein>
<evidence type="ECO:0000313" key="10">
    <source>
        <dbReference type="EMBL" id="GHC57696.1"/>
    </source>
</evidence>
<evidence type="ECO:0000256" key="3">
    <source>
        <dbReference type="ARBA" id="ARBA00022475"/>
    </source>
</evidence>
<dbReference type="PANTHER" id="PTHR30574">
    <property type="entry name" value="INNER MEMBRANE PROTEIN YEDE"/>
    <property type="match status" value="1"/>
</dbReference>
<keyword evidence="3" id="KW-1003">Cell membrane</keyword>
<feature type="transmembrane region" description="Helical" evidence="9">
    <location>
        <begin position="116"/>
        <end position="137"/>
    </location>
</feature>
<evidence type="ECO:0000256" key="8">
    <source>
        <dbReference type="ARBA" id="ARBA00035655"/>
    </source>
</evidence>
<gene>
    <name evidence="10" type="ORF">GCM10007315_21470</name>
</gene>
<comment type="subcellular location">
    <subcellularLocation>
        <location evidence="1">Cell inner membrane</location>
        <topology evidence="1">Multi-pass membrane protein</topology>
    </subcellularLocation>
</comment>
<comment type="caution">
    <text evidence="10">The sequence shown here is derived from an EMBL/GenBank/DDBJ whole genome shotgun (WGS) entry which is preliminary data.</text>
</comment>
<keyword evidence="5 9" id="KW-0812">Transmembrane</keyword>
<keyword evidence="11" id="KW-1185">Reference proteome</keyword>
<evidence type="ECO:0008006" key="12">
    <source>
        <dbReference type="Google" id="ProtNLM"/>
    </source>
</evidence>
<evidence type="ECO:0000256" key="7">
    <source>
        <dbReference type="ARBA" id="ARBA00023136"/>
    </source>
</evidence>
<feature type="transmembrane region" description="Helical" evidence="9">
    <location>
        <begin position="77"/>
        <end position="96"/>
    </location>
</feature>
<evidence type="ECO:0000256" key="9">
    <source>
        <dbReference type="SAM" id="Phobius"/>
    </source>
</evidence>
<accession>A0A918TPL6</accession>
<organism evidence="10 11">
    <name type="scientific">Neogemmobacter tilapiae</name>
    <dbReference type="NCBI Taxonomy" id="875041"/>
    <lineage>
        <taxon>Bacteria</taxon>
        <taxon>Pseudomonadati</taxon>
        <taxon>Pseudomonadota</taxon>
        <taxon>Alphaproteobacteria</taxon>
        <taxon>Rhodobacterales</taxon>
        <taxon>Paracoccaceae</taxon>
        <taxon>Neogemmobacter</taxon>
    </lineage>
</organism>
<dbReference type="RefSeq" id="WP_189411673.1">
    <property type="nucleotide sequence ID" value="NZ_BMYJ01000006.1"/>
</dbReference>
<keyword evidence="7 9" id="KW-0472">Membrane</keyword>
<dbReference type="AlphaFoldDB" id="A0A918TPL6"/>
<name>A0A918TPL6_9RHOB</name>
<evidence type="ECO:0000256" key="5">
    <source>
        <dbReference type="ARBA" id="ARBA00022692"/>
    </source>
</evidence>
<keyword evidence="4" id="KW-0997">Cell inner membrane</keyword>
<sequence>MPMEWLMGLLGGLMIGSAAALYLLVNGRVMGASGIVGQMLDGTAGKTWAERLVFLAALIAIPAVFYLAFGAETHLSGHWALLAVAGFLTGIGTRMANGCTSGHGVCGISRLSPRGIVASVLYVGVGMLTVALFRHGLGWL</sequence>
<evidence type="ECO:0000256" key="2">
    <source>
        <dbReference type="ARBA" id="ARBA00022448"/>
    </source>
</evidence>
<evidence type="ECO:0000256" key="6">
    <source>
        <dbReference type="ARBA" id="ARBA00022989"/>
    </source>
</evidence>
<keyword evidence="2" id="KW-0813">Transport</keyword>
<feature type="transmembrane region" description="Helical" evidence="9">
    <location>
        <begin position="6"/>
        <end position="25"/>
    </location>
</feature>
<feature type="transmembrane region" description="Helical" evidence="9">
    <location>
        <begin position="52"/>
        <end position="71"/>
    </location>
</feature>
<evidence type="ECO:0000313" key="11">
    <source>
        <dbReference type="Proteomes" id="UP000638981"/>
    </source>
</evidence>
<dbReference type="PANTHER" id="PTHR30574:SF1">
    <property type="entry name" value="SULPHUR TRANSPORT DOMAIN-CONTAINING PROTEIN"/>
    <property type="match status" value="1"/>
</dbReference>
<evidence type="ECO:0000256" key="4">
    <source>
        <dbReference type="ARBA" id="ARBA00022519"/>
    </source>
</evidence>
<comment type="similarity">
    <text evidence="8">Belongs to the TsuA/YedE (TC 9.B.102) family.</text>
</comment>
<dbReference type="EMBL" id="BMYJ01000006">
    <property type="protein sequence ID" value="GHC57696.1"/>
    <property type="molecule type" value="Genomic_DNA"/>
</dbReference>
<proteinExistence type="inferred from homology"/>
<dbReference type="GO" id="GO:0005886">
    <property type="term" value="C:plasma membrane"/>
    <property type="evidence" value="ECO:0007669"/>
    <property type="project" value="UniProtKB-SubCell"/>
</dbReference>
<dbReference type="InterPro" id="IPR007272">
    <property type="entry name" value="Sulf_transp_TsuA/YedE"/>
</dbReference>
<keyword evidence="6 9" id="KW-1133">Transmembrane helix</keyword>
<reference evidence="10" key="2">
    <citation type="submission" date="2020-09" db="EMBL/GenBank/DDBJ databases">
        <authorList>
            <person name="Sun Q."/>
            <person name="Kim S."/>
        </authorList>
    </citation>
    <scope>NUCLEOTIDE SEQUENCE</scope>
    <source>
        <strain evidence="10">KCTC 23310</strain>
    </source>
</reference>